<evidence type="ECO:0000313" key="7">
    <source>
        <dbReference type="EMBL" id="SMO90369.1"/>
    </source>
</evidence>
<dbReference type="SUPFAM" id="SSF51556">
    <property type="entry name" value="Metallo-dependent hydrolases"/>
    <property type="match status" value="1"/>
</dbReference>
<comment type="similarity">
    <text evidence="5">Belongs to the metallo-dependent hydrolases superfamily. Phosphotriesterase family.</text>
</comment>
<feature type="binding site" evidence="4">
    <location>
        <position position="232"/>
    </location>
    <ligand>
        <name>Zn(2+)</name>
        <dbReference type="ChEBI" id="CHEBI:29105"/>
        <label>2</label>
    </ligand>
</feature>
<dbReference type="PANTHER" id="PTHR10819:SF3">
    <property type="entry name" value="PHOSPHOTRIESTERASE-RELATED PROTEIN"/>
    <property type="match status" value="1"/>
</dbReference>
<reference evidence="7 8" key="1">
    <citation type="submission" date="2017-05" db="EMBL/GenBank/DDBJ databases">
        <authorList>
            <person name="Varghese N."/>
            <person name="Submissions S."/>
        </authorList>
    </citation>
    <scope>NUCLEOTIDE SEQUENCE [LARGE SCALE GENOMIC DNA]</scope>
    <source>
        <strain evidence="7 8">DSM 21194</strain>
    </source>
</reference>
<accession>A0A521F2F6</accession>
<feature type="binding site" evidence="4">
    <location>
        <position position="54"/>
    </location>
    <ligand>
        <name>Zn(2+)</name>
        <dbReference type="ChEBI" id="CHEBI:29105"/>
        <label>1</label>
    </ligand>
</feature>
<name>A0A521F2F6_9BACT</name>
<evidence type="ECO:0000256" key="4">
    <source>
        <dbReference type="PIRSR" id="PIRSR601559-51"/>
    </source>
</evidence>
<dbReference type="InterPro" id="IPR001559">
    <property type="entry name" value="Phosphotriesterase"/>
</dbReference>
<keyword evidence="1 4" id="KW-0479">Metal-binding</keyword>
<protein>
    <submittedName>
        <fullName evidence="7">Phosphotriesterase-related protein</fullName>
    </submittedName>
</protein>
<feature type="binding site" description="via carbamate group" evidence="4">
    <location>
        <position position="170"/>
    </location>
    <ligand>
        <name>Zn(2+)</name>
        <dbReference type="ChEBI" id="CHEBI:29105"/>
        <label>2</label>
    </ligand>
</feature>
<dbReference type="InterPro" id="IPR032466">
    <property type="entry name" value="Metal_Hydrolase"/>
</dbReference>
<dbReference type="PANTHER" id="PTHR10819">
    <property type="entry name" value="PHOSPHOTRIESTERASE-RELATED"/>
    <property type="match status" value="1"/>
</dbReference>
<dbReference type="AlphaFoldDB" id="A0A521F2F6"/>
<evidence type="ECO:0000256" key="3">
    <source>
        <dbReference type="PIRSR" id="PIRSR601559-50"/>
    </source>
</evidence>
<dbReference type="Gene3D" id="3.20.20.140">
    <property type="entry name" value="Metal-dependent hydrolases"/>
    <property type="match status" value="1"/>
</dbReference>
<feature type="binding site" evidence="4">
    <location>
        <position position="204"/>
    </location>
    <ligand>
        <name>Zn(2+)</name>
        <dbReference type="ChEBI" id="CHEBI:29105"/>
        <label>2</label>
    </ligand>
</feature>
<evidence type="ECO:0000256" key="6">
    <source>
        <dbReference type="SAM" id="SignalP"/>
    </source>
</evidence>
<evidence type="ECO:0000256" key="5">
    <source>
        <dbReference type="PROSITE-ProRule" id="PRU00679"/>
    </source>
</evidence>
<dbReference type="InterPro" id="IPR017947">
    <property type="entry name" value="AryldialkylPase_Zn-BS"/>
</dbReference>
<organism evidence="7 8">
    <name type="scientific">Fodinibius sediminis</name>
    <dbReference type="NCBI Taxonomy" id="1214077"/>
    <lineage>
        <taxon>Bacteria</taxon>
        <taxon>Pseudomonadati</taxon>
        <taxon>Balneolota</taxon>
        <taxon>Balneolia</taxon>
        <taxon>Balneolales</taxon>
        <taxon>Balneolaceae</taxon>
        <taxon>Fodinibius</taxon>
    </lineage>
</organism>
<dbReference type="RefSeq" id="WP_221930103.1">
    <property type="nucleotide sequence ID" value="NZ_FXTH01000022.1"/>
</dbReference>
<feature type="binding site" description="via carbamate group" evidence="4">
    <location>
        <position position="170"/>
    </location>
    <ligand>
        <name>Zn(2+)</name>
        <dbReference type="ChEBI" id="CHEBI:29105"/>
        <label>1</label>
    </ligand>
</feature>
<comment type="cofactor">
    <cofactor evidence="4">
        <name>a divalent metal cation</name>
        <dbReference type="ChEBI" id="CHEBI:60240"/>
    </cofactor>
    <text evidence="4">Binds 2 divalent metal cations per subunit.</text>
</comment>
<dbReference type="EMBL" id="FXTH01000022">
    <property type="protein sequence ID" value="SMO90369.1"/>
    <property type="molecule type" value="Genomic_DNA"/>
</dbReference>
<keyword evidence="2" id="KW-0378">Hydrolase</keyword>
<evidence type="ECO:0000256" key="1">
    <source>
        <dbReference type="ARBA" id="ARBA00022723"/>
    </source>
</evidence>
<feature type="signal peptide" evidence="6">
    <location>
        <begin position="1"/>
        <end position="22"/>
    </location>
</feature>
<dbReference type="PROSITE" id="PS51347">
    <property type="entry name" value="PHOSPHOTRIESTERASE_2"/>
    <property type="match status" value="1"/>
</dbReference>
<feature type="binding site" evidence="4">
    <location>
        <position position="294"/>
    </location>
    <ligand>
        <name>Zn(2+)</name>
        <dbReference type="ChEBI" id="CHEBI:29105"/>
        <label>1</label>
    </ligand>
</feature>
<dbReference type="Proteomes" id="UP000317593">
    <property type="component" value="Unassembled WGS sequence"/>
</dbReference>
<dbReference type="PROSITE" id="PS01322">
    <property type="entry name" value="PHOSPHOTRIESTERASE_1"/>
    <property type="match status" value="1"/>
</dbReference>
<feature type="chain" id="PRO_5022079589" evidence="6">
    <location>
        <begin position="23"/>
        <end position="354"/>
    </location>
</feature>
<dbReference type="GO" id="GO:0008270">
    <property type="term" value="F:zinc ion binding"/>
    <property type="evidence" value="ECO:0007669"/>
    <property type="project" value="InterPro"/>
</dbReference>
<keyword evidence="6" id="KW-0732">Signal</keyword>
<evidence type="ECO:0000313" key="8">
    <source>
        <dbReference type="Proteomes" id="UP000317593"/>
    </source>
</evidence>
<proteinExistence type="inferred from homology"/>
<dbReference type="Pfam" id="PF02126">
    <property type="entry name" value="PTE"/>
    <property type="match status" value="1"/>
</dbReference>
<feature type="modified residue" description="N6-carboxylysine" evidence="3 5">
    <location>
        <position position="170"/>
    </location>
</feature>
<sequence length="354" mass="39469">MLKTYSSYLMLLWLLFFLPPSAPGQQVQEGDHAVATVTGPISASEMGPTLIHEHVLVDWIGADSTGYHRWNRQKVIDKVLPYFREAKEQGIRTILECTPAYLGRDPFLLQELARRSGINILTNTGYYGAVDNKFMPQHAWQESAETISRRWIDEFENGIDGSDIRPGFIKISVRGDAPLSSLHQKIVRAAALTHLATGLTIVSHTTGDEPALGQLDILEEAGVSPAAWVWTHSQAGTLEAQIKIGRAGGWISLDNFNHNSSEEPPSNSNLEWFIERLSKLREAGLLHRVLISHDAGYYNPDEVNGGEFRGYTDISKHLLPALREHGFTTAEINRLMVENPQQAYGIRIRNGNPN</sequence>
<feature type="binding site" evidence="4">
    <location>
        <position position="52"/>
    </location>
    <ligand>
        <name>Zn(2+)</name>
        <dbReference type="ChEBI" id="CHEBI:29105"/>
        <label>1</label>
    </ligand>
</feature>
<gene>
    <name evidence="7" type="ORF">SAMN06265218_1227</name>
</gene>
<dbReference type="GO" id="GO:0016788">
    <property type="term" value="F:hydrolase activity, acting on ester bonds"/>
    <property type="evidence" value="ECO:0007669"/>
    <property type="project" value="InterPro"/>
</dbReference>
<evidence type="ECO:0000256" key="2">
    <source>
        <dbReference type="ARBA" id="ARBA00022801"/>
    </source>
</evidence>
<keyword evidence="8" id="KW-1185">Reference proteome</keyword>